<dbReference type="PANTHER" id="PTHR33240:SF15">
    <property type="entry name" value="GAG-PRO-LIKE PROTEIN"/>
    <property type="match status" value="1"/>
</dbReference>
<reference evidence="3" key="2">
    <citation type="submission" date="2025-08" db="UniProtKB">
        <authorList>
            <consortium name="RefSeq"/>
        </authorList>
    </citation>
    <scope>IDENTIFICATION</scope>
    <source>
        <tissue evidence="3">Whole plant</tissue>
    </source>
</reference>
<feature type="compositionally biased region" description="Basic and acidic residues" evidence="1">
    <location>
        <begin position="61"/>
        <end position="89"/>
    </location>
</feature>
<dbReference type="Proteomes" id="UP000515211">
    <property type="component" value="Chromosome 4"/>
</dbReference>
<organism evidence="2 3">
    <name type="scientific">Arachis duranensis</name>
    <name type="common">Wild peanut</name>
    <dbReference type="NCBI Taxonomy" id="130453"/>
    <lineage>
        <taxon>Eukaryota</taxon>
        <taxon>Viridiplantae</taxon>
        <taxon>Streptophyta</taxon>
        <taxon>Embryophyta</taxon>
        <taxon>Tracheophyta</taxon>
        <taxon>Spermatophyta</taxon>
        <taxon>Magnoliopsida</taxon>
        <taxon>eudicotyledons</taxon>
        <taxon>Gunneridae</taxon>
        <taxon>Pentapetalae</taxon>
        <taxon>rosids</taxon>
        <taxon>fabids</taxon>
        <taxon>Fabales</taxon>
        <taxon>Fabaceae</taxon>
        <taxon>Papilionoideae</taxon>
        <taxon>50 kb inversion clade</taxon>
        <taxon>dalbergioids sensu lato</taxon>
        <taxon>Dalbergieae</taxon>
        <taxon>Pterocarpus clade</taxon>
        <taxon>Arachis</taxon>
    </lineage>
</organism>
<feature type="region of interest" description="Disordered" evidence="1">
    <location>
        <begin position="415"/>
        <end position="453"/>
    </location>
</feature>
<reference evidence="2" key="1">
    <citation type="journal article" date="2016" name="Nat. Genet.">
        <title>The genome sequences of Arachis duranensis and Arachis ipaensis, the diploid ancestors of cultivated peanut.</title>
        <authorList>
            <person name="Bertioli D.J."/>
            <person name="Cannon S.B."/>
            <person name="Froenicke L."/>
            <person name="Huang G."/>
            <person name="Farmer A.D."/>
            <person name="Cannon E.K."/>
            <person name="Liu X."/>
            <person name="Gao D."/>
            <person name="Clevenger J."/>
            <person name="Dash S."/>
            <person name="Ren L."/>
            <person name="Moretzsohn M.C."/>
            <person name="Shirasawa K."/>
            <person name="Huang W."/>
            <person name="Vidigal B."/>
            <person name="Abernathy B."/>
            <person name="Chu Y."/>
            <person name="Niederhuth C.E."/>
            <person name="Umale P."/>
            <person name="Araujo A.C."/>
            <person name="Kozik A."/>
            <person name="Kim K.D."/>
            <person name="Burow M.D."/>
            <person name="Varshney R.K."/>
            <person name="Wang X."/>
            <person name="Zhang X."/>
            <person name="Barkley N."/>
            <person name="Guimaraes P.M."/>
            <person name="Isobe S."/>
            <person name="Guo B."/>
            <person name="Liao B."/>
            <person name="Stalker H.T."/>
            <person name="Schmitz R.J."/>
            <person name="Scheffler B.E."/>
            <person name="Leal-Bertioli S.C."/>
            <person name="Xun X."/>
            <person name="Jackson S.A."/>
            <person name="Michelmore R."/>
            <person name="Ozias-Akins P."/>
        </authorList>
    </citation>
    <scope>NUCLEOTIDE SEQUENCE [LARGE SCALE GENOMIC DNA]</scope>
    <source>
        <strain evidence="2">cv. V14167</strain>
    </source>
</reference>
<evidence type="ECO:0000313" key="3">
    <source>
        <dbReference type="RefSeq" id="XP_015960316.1"/>
    </source>
</evidence>
<dbReference type="GeneID" id="107484210"/>
<name>A0A6P4D6Y9_ARADU</name>
<dbReference type="KEGG" id="adu:107484210"/>
<dbReference type="PANTHER" id="PTHR33240">
    <property type="entry name" value="OS08G0508500 PROTEIN"/>
    <property type="match status" value="1"/>
</dbReference>
<evidence type="ECO:0000256" key="1">
    <source>
        <dbReference type="SAM" id="MobiDB-lite"/>
    </source>
</evidence>
<accession>A0A6P4D6Y9</accession>
<feature type="region of interest" description="Disordered" evidence="1">
    <location>
        <begin position="61"/>
        <end position="94"/>
    </location>
</feature>
<gene>
    <name evidence="3" type="primary">LOC107484210</name>
</gene>
<protein>
    <submittedName>
        <fullName evidence="3">Uncharacterized protein LOC107484210</fullName>
    </submittedName>
</protein>
<keyword evidence="2" id="KW-1185">Reference proteome</keyword>
<dbReference type="RefSeq" id="XP_015960316.1">
    <property type="nucleotide sequence ID" value="XM_016104830.1"/>
</dbReference>
<dbReference type="AlphaFoldDB" id="A0A6P4D6Y9"/>
<proteinExistence type="predicted"/>
<evidence type="ECO:0000313" key="2">
    <source>
        <dbReference type="Proteomes" id="UP000515211"/>
    </source>
</evidence>
<sequence>MTRFAKATVEIPDLDPNVHLHALKSGLRPEKFQETIAVTKPKTLEEFREKAAWQMEIEELTEARRTEKPQARREEEKHSRATNQRDNRKPFKLTPKYDAYTQFNTKTEDIIKEILNAIIIKPPSQAGAYRDQRYIDKLKHCAFHQKFGHTTAECVIPKDLLERLARQGHIDKYIGNRMKPTRQNTNDPQIAKGLNEKAKHQPPPTRGVINCISGGFARGGNTSSARKCNYRTMMMVQTTQASTPQLPSPCITFEQADYQAPTSNQDDPVVISIQAGDLLIRKVLFDPSSSADVLFYSTFIKMKLSTNMMQPYVGELVSFSGECVSVLGSIWLKITLGQHPLCHTRDMQFLVVECPSPYNMIMDRPSLNSFYAIVSTVHLCVKFQVSSDATATIHSDQTEARRCYNESLKHKSAKFNEHDLLERPPQIANVSSTAELDPRENQQRRPSPMDDLE</sequence>